<evidence type="ECO:0000256" key="2">
    <source>
        <dbReference type="ARBA" id="ARBA00008220"/>
    </source>
</evidence>
<evidence type="ECO:0000256" key="3">
    <source>
        <dbReference type="ARBA" id="ARBA00022448"/>
    </source>
</evidence>
<protein>
    <submittedName>
        <fullName evidence="10">Arginine:ornithine antiporter / lysine permease</fullName>
    </submittedName>
</protein>
<reference evidence="10 11" key="1">
    <citation type="submission" date="2016-10" db="EMBL/GenBank/DDBJ databases">
        <authorList>
            <person name="de Groot N.N."/>
        </authorList>
    </citation>
    <scope>NUCLEOTIDE SEQUENCE [LARGE SCALE GENOMIC DNA]</scope>
    <source>
        <strain evidence="10 11">DSM 15893</strain>
    </source>
</reference>
<evidence type="ECO:0000256" key="1">
    <source>
        <dbReference type="ARBA" id="ARBA00004651"/>
    </source>
</evidence>
<evidence type="ECO:0000313" key="11">
    <source>
        <dbReference type="Proteomes" id="UP000182692"/>
    </source>
</evidence>
<dbReference type="STRING" id="1121869.SAMN03084138_02503"/>
<keyword evidence="5 9" id="KW-0812">Transmembrane</keyword>
<dbReference type="AlphaFoldDB" id="A0A1I5RAT4"/>
<dbReference type="PANTHER" id="PTHR42770">
    <property type="entry name" value="AMINO ACID TRANSPORTER-RELATED"/>
    <property type="match status" value="1"/>
</dbReference>
<evidence type="ECO:0000256" key="5">
    <source>
        <dbReference type="ARBA" id="ARBA00022692"/>
    </source>
</evidence>
<dbReference type="GeneID" id="35870919"/>
<feature type="transmembrane region" description="Helical" evidence="9">
    <location>
        <begin position="33"/>
        <end position="57"/>
    </location>
</feature>
<dbReference type="RefSeq" id="WP_244276012.1">
    <property type="nucleotide sequence ID" value="NZ_FOWR01000017.1"/>
</dbReference>
<keyword evidence="4" id="KW-1003">Cell membrane</keyword>
<sequence>MSNKLDLKALTALVIGSMIGAGVFSLPQNMAAVASPAAVTIGWVITGFGMICLALSFQYLTEQKPQITGGVFGYAQAGFGDLCGFFSAWGYWLSAAVANVSYLVIVFSTLGLFFDTDTAVLFGNGNTLLSVVLSSLLIWLMHFLVLRGVQTAAIINYITTIAKLIPIIVFIVAALIAFRWHTFTLDFTGMHLPGEKSLFDQVRETMLITVWVFIGVEGAVVVSSRAENRKDVGRATILGLLTSLFLYVAVTLLSMGVVSTPELAKYQNPSTAKILEALIGETGVVIIGVGLIISVCGAFLSWTLLATETPYTAAKDGMFPKCFAITNKNGTPTRSLLLTSSVVQFCLIVMYLIGGGYDDLLTIASEMILVPYLLVASYLLKLSFTGVNNTRIRAIASLATIYGCWLLFASGLHHLLLAALLYLPGIAFYMAAKQENHQAAFEGRNRLLLAFILIAGCAAGYLVFSGATLQ</sequence>
<evidence type="ECO:0000256" key="9">
    <source>
        <dbReference type="SAM" id="Phobius"/>
    </source>
</evidence>
<dbReference type="EMBL" id="FOWR01000017">
    <property type="protein sequence ID" value="SFP55575.1"/>
    <property type="molecule type" value="Genomic_DNA"/>
</dbReference>
<dbReference type="NCBIfam" id="TIGR00905">
    <property type="entry name" value="2A0302"/>
    <property type="match status" value="1"/>
</dbReference>
<feature type="transmembrane region" description="Helical" evidence="9">
    <location>
        <begin position="360"/>
        <end position="380"/>
    </location>
</feature>
<evidence type="ECO:0000256" key="7">
    <source>
        <dbReference type="ARBA" id="ARBA00022989"/>
    </source>
</evidence>
<keyword evidence="7 9" id="KW-1133">Transmembrane helix</keyword>
<feature type="transmembrane region" description="Helical" evidence="9">
    <location>
        <begin position="278"/>
        <end position="305"/>
    </location>
</feature>
<comment type="subcellular location">
    <subcellularLocation>
        <location evidence="1">Cell membrane</location>
        <topology evidence="1">Multi-pass membrane protein</topology>
    </subcellularLocation>
</comment>
<dbReference type="Gene3D" id="1.20.1740.10">
    <property type="entry name" value="Amino acid/polyamine transporter I"/>
    <property type="match status" value="1"/>
</dbReference>
<feature type="transmembrane region" description="Helical" evidence="9">
    <location>
        <begin position="235"/>
        <end position="258"/>
    </location>
</feature>
<dbReference type="GO" id="GO:0005886">
    <property type="term" value="C:plasma membrane"/>
    <property type="evidence" value="ECO:0007669"/>
    <property type="project" value="UniProtKB-SubCell"/>
</dbReference>
<dbReference type="InterPro" id="IPR004754">
    <property type="entry name" value="Amino_acid_antiprt"/>
</dbReference>
<feature type="transmembrane region" description="Helical" evidence="9">
    <location>
        <begin position="205"/>
        <end position="223"/>
    </location>
</feature>
<evidence type="ECO:0000256" key="8">
    <source>
        <dbReference type="ARBA" id="ARBA00023136"/>
    </source>
</evidence>
<feature type="transmembrane region" description="Helical" evidence="9">
    <location>
        <begin position="444"/>
        <end position="464"/>
    </location>
</feature>
<name>A0A1I5RAT4_9GAMM</name>
<feature type="transmembrane region" description="Helical" evidence="9">
    <location>
        <begin position="415"/>
        <end position="432"/>
    </location>
</feature>
<proteinExistence type="inferred from homology"/>
<keyword evidence="8 9" id="KW-0472">Membrane</keyword>
<dbReference type="InterPro" id="IPR002293">
    <property type="entry name" value="AA/rel_permease1"/>
</dbReference>
<dbReference type="PIRSF" id="PIRSF006060">
    <property type="entry name" value="AA_transporter"/>
    <property type="match status" value="1"/>
</dbReference>
<dbReference type="Pfam" id="PF13520">
    <property type="entry name" value="AA_permease_2"/>
    <property type="match status" value="1"/>
</dbReference>
<dbReference type="GO" id="GO:0022857">
    <property type="term" value="F:transmembrane transporter activity"/>
    <property type="evidence" value="ECO:0007669"/>
    <property type="project" value="InterPro"/>
</dbReference>
<feature type="transmembrane region" description="Helical" evidence="9">
    <location>
        <begin position="336"/>
        <end position="354"/>
    </location>
</feature>
<evidence type="ECO:0000256" key="4">
    <source>
        <dbReference type="ARBA" id="ARBA00022475"/>
    </source>
</evidence>
<feature type="transmembrane region" description="Helical" evidence="9">
    <location>
        <begin position="91"/>
        <end position="114"/>
    </location>
</feature>
<feature type="transmembrane region" description="Helical" evidence="9">
    <location>
        <begin position="157"/>
        <end position="180"/>
    </location>
</feature>
<feature type="transmembrane region" description="Helical" evidence="9">
    <location>
        <begin position="7"/>
        <end position="27"/>
    </location>
</feature>
<dbReference type="InterPro" id="IPR050367">
    <property type="entry name" value="APC_superfamily"/>
</dbReference>
<dbReference type="GO" id="GO:0006865">
    <property type="term" value="P:amino acid transport"/>
    <property type="evidence" value="ECO:0007669"/>
    <property type="project" value="UniProtKB-KW"/>
</dbReference>
<keyword evidence="3" id="KW-0813">Transport</keyword>
<comment type="similarity">
    <text evidence="2">Belongs to the amino acid-polyamine-organocation (APC) superfamily. Basic amino acid/polyamine antiporter (APA) (TC 2.A.3.2) family.</text>
</comment>
<accession>A0A1I5RAT4</accession>
<feature type="transmembrane region" description="Helical" evidence="9">
    <location>
        <begin position="126"/>
        <end position="145"/>
    </location>
</feature>
<keyword evidence="6" id="KW-0029">Amino-acid transport</keyword>
<gene>
    <name evidence="10" type="ORF">SAMN03084138_02503</name>
</gene>
<evidence type="ECO:0000313" key="10">
    <source>
        <dbReference type="EMBL" id="SFP55575.1"/>
    </source>
</evidence>
<dbReference type="Proteomes" id="UP000182692">
    <property type="component" value="Unassembled WGS sequence"/>
</dbReference>
<organism evidence="10 11">
    <name type="scientific">Enterovibrio norvegicus DSM 15893</name>
    <dbReference type="NCBI Taxonomy" id="1121869"/>
    <lineage>
        <taxon>Bacteria</taxon>
        <taxon>Pseudomonadati</taxon>
        <taxon>Pseudomonadota</taxon>
        <taxon>Gammaproteobacteria</taxon>
        <taxon>Vibrionales</taxon>
        <taxon>Vibrionaceae</taxon>
        <taxon>Enterovibrio</taxon>
    </lineage>
</organism>
<evidence type="ECO:0000256" key="6">
    <source>
        <dbReference type="ARBA" id="ARBA00022970"/>
    </source>
</evidence>
<dbReference type="PANTHER" id="PTHR42770:SF4">
    <property type="entry name" value="ARGININE_ORNITHINE ANTIPORTER-RELATED"/>
    <property type="match status" value="1"/>
</dbReference>